<feature type="domain" description="Glycine zipper" evidence="1">
    <location>
        <begin position="33"/>
        <end position="73"/>
    </location>
</feature>
<dbReference type="RefSeq" id="WP_166955070.1">
    <property type="nucleotide sequence ID" value="NZ_JAASQI010000009.1"/>
</dbReference>
<evidence type="ECO:0000313" key="3">
    <source>
        <dbReference type="Proteomes" id="UP001429580"/>
    </source>
</evidence>
<evidence type="ECO:0000313" key="2">
    <source>
        <dbReference type="EMBL" id="NIJ59571.1"/>
    </source>
</evidence>
<sequence>MVTSRLVGLVAVGALALSLGACSSNPRQRTVEGALIGGATGAVVGGAATGRAGGALAGGAIGAAGGAIIGHATAPRR</sequence>
<dbReference type="Proteomes" id="UP001429580">
    <property type="component" value="Unassembled WGS sequence"/>
</dbReference>
<dbReference type="Pfam" id="PF13488">
    <property type="entry name" value="Gly-zipper_Omp"/>
    <property type="match status" value="1"/>
</dbReference>
<proteinExistence type="predicted"/>
<comment type="caution">
    <text evidence="2">The sequence shown here is derived from an EMBL/GenBank/DDBJ whole genome shotgun (WGS) entry which is preliminary data.</text>
</comment>
<dbReference type="EMBL" id="JAASQI010000009">
    <property type="protein sequence ID" value="NIJ59571.1"/>
    <property type="molecule type" value="Genomic_DNA"/>
</dbReference>
<dbReference type="InterPro" id="IPR039567">
    <property type="entry name" value="Gly-zipper"/>
</dbReference>
<gene>
    <name evidence="2" type="ORF">FHS82_003429</name>
</gene>
<evidence type="ECO:0000259" key="1">
    <source>
        <dbReference type="Pfam" id="PF13488"/>
    </source>
</evidence>
<accession>A0ABX0V8U3</accession>
<name>A0ABX0V8U3_9HYPH</name>
<dbReference type="PROSITE" id="PS51257">
    <property type="entry name" value="PROKAR_LIPOPROTEIN"/>
    <property type="match status" value="1"/>
</dbReference>
<protein>
    <recommendedName>
        <fullName evidence="1">Glycine zipper domain-containing protein</fullName>
    </recommendedName>
</protein>
<organism evidence="2 3">
    <name type="scientific">Pseudochelatococcus lubricantis</name>
    <dbReference type="NCBI Taxonomy" id="1538102"/>
    <lineage>
        <taxon>Bacteria</taxon>
        <taxon>Pseudomonadati</taxon>
        <taxon>Pseudomonadota</taxon>
        <taxon>Alphaproteobacteria</taxon>
        <taxon>Hyphomicrobiales</taxon>
        <taxon>Chelatococcaceae</taxon>
        <taxon>Pseudochelatococcus</taxon>
    </lineage>
</organism>
<keyword evidence="3" id="KW-1185">Reference proteome</keyword>
<reference evidence="2 3" key="1">
    <citation type="submission" date="2020-03" db="EMBL/GenBank/DDBJ databases">
        <title>Genomic Encyclopedia of Type Strains, Phase IV (KMG-IV): sequencing the most valuable type-strain genomes for metagenomic binning, comparative biology and taxonomic classification.</title>
        <authorList>
            <person name="Goeker M."/>
        </authorList>
    </citation>
    <scope>NUCLEOTIDE SEQUENCE [LARGE SCALE GENOMIC DNA]</scope>
    <source>
        <strain evidence="2 3">DSM 103870</strain>
    </source>
</reference>